<keyword evidence="3" id="KW-0645">Protease</keyword>
<dbReference type="CDD" id="cd07325">
    <property type="entry name" value="M48_Ste24p_like"/>
    <property type="match status" value="1"/>
</dbReference>
<keyword evidence="8 12" id="KW-1133">Transmembrane helix</keyword>
<dbReference type="GO" id="GO:0046872">
    <property type="term" value="F:metal ion binding"/>
    <property type="evidence" value="ECO:0007669"/>
    <property type="project" value="UniProtKB-KW"/>
</dbReference>
<keyword evidence="9" id="KW-0482">Metalloprotease</keyword>
<protein>
    <submittedName>
        <fullName evidence="14">M48 family metallopeptidase</fullName>
    </submittedName>
</protein>
<organism evidence="14 15">
    <name type="scientific">Rothia kristinae</name>
    <dbReference type="NCBI Taxonomy" id="37923"/>
    <lineage>
        <taxon>Bacteria</taxon>
        <taxon>Bacillati</taxon>
        <taxon>Actinomycetota</taxon>
        <taxon>Actinomycetes</taxon>
        <taxon>Micrococcales</taxon>
        <taxon>Micrococcaceae</taxon>
        <taxon>Rothia</taxon>
    </lineage>
</organism>
<proteinExistence type="predicted"/>
<keyword evidence="7" id="KW-0862">Zinc</keyword>
<evidence type="ECO:0000256" key="4">
    <source>
        <dbReference type="ARBA" id="ARBA00022692"/>
    </source>
</evidence>
<sequence>MTDQPDGAARGPEGSGAGSGPGGPGGPGGPTSGGAGAGAPGGPTSGGPGGQGGPGGPGGTGPGFPPPGIVRRTYGAPGTTPAAAAFPPQPLPDDLSGGWVPEDARQNPASPFPAPKLFGFQSLLAGPLLGRIRHAAEIPWVVVGVVITVVGWLFAWYVMLVNLVFGRQIAGIMRRGQPGEPLYELIGFAQSLSAQIIALAIVAPIVFFLARALMYAQIRLSGVRITPTQFPEAYRMVVEAAEAAGLRRVPDAYVMLGNGQINAFAAGHGHRRFIAVYSDLFEIGGAARDPEALRFIIGHEVGHIAAGHVSYFRLLGLSLFNQIPVLGNILSRAQEYTADNFGYRFCPQGARGQIKVLAAGKYLNADVNFDEFADRAVYERGLFTWLANLGMTHPANTWRAHALRDRSRPGRLIWRPKQNPPREPLSMVPAAEPAASWADPLQAGRFTDAYHPAPENQHWGINATHRWVPVERRDAPVPDLLDTLWVAPGVRRSPVPPQGPAGAGSSDGDPEADGPEASGPRR</sequence>
<evidence type="ECO:0000256" key="7">
    <source>
        <dbReference type="ARBA" id="ARBA00022833"/>
    </source>
</evidence>
<accession>A0A7T3CHJ9</accession>
<dbReference type="PANTHER" id="PTHR43221">
    <property type="entry name" value="PROTEASE HTPX"/>
    <property type="match status" value="1"/>
</dbReference>
<feature type="region of interest" description="Disordered" evidence="11">
    <location>
        <begin position="489"/>
        <end position="522"/>
    </location>
</feature>
<dbReference type="Gene3D" id="3.30.2010.10">
    <property type="entry name" value="Metalloproteases ('zincins'), catalytic domain"/>
    <property type="match status" value="1"/>
</dbReference>
<feature type="region of interest" description="Disordered" evidence="11">
    <location>
        <begin position="409"/>
        <end position="428"/>
    </location>
</feature>
<dbReference type="GO" id="GO:0004222">
    <property type="term" value="F:metalloendopeptidase activity"/>
    <property type="evidence" value="ECO:0007669"/>
    <property type="project" value="InterPro"/>
</dbReference>
<feature type="compositionally biased region" description="Low complexity" evidence="11">
    <location>
        <begin position="75"/>
        <end position="86"/>
    </location>
</feature>
<dbReference type="InterPro" id="IPR050083">
    <property type="entry name" value="HtpX_protease"/>
</dbReference>
<keyword evidence="2" id="KW-1003">Cell membrane</keyword>
<feature type="transmembrane region" description="Helical" evidence="12">
    <location>
        <begin position="140"/>
        <end position="165"/>
    </location>
</feature>
<evidence type="ECO:0000256" key="12">
    <source>
        <dbReference type="SAM" id="Phobius"/>
    </source>
</evidence>
<keyword evidence="10 12" id="KW-0472">Membrane</keyword>
<name>A0A7T3CHJ9_9MICC</name>
<evidence type="ECO:0000256" key="8">
    <source>
        <dbReference type="ARBA" id="ARBA00022989"/>
    </source>
</evidence>
<feature type="compositionally biased region" description="Gly residues" evidence="11">
    <location>
        <begin position="13"/>
        <end position="62"/>
    </location>
</feature>
<keyword evidence="4 12" id="KW-0812">Transmembrane</keyword>
<keyword evidence="5" id="KW-0479">Metal-binding</keyword>
<evidence type="ECO:0000256" key="10">
    <source>
        <dbReference type="ARBA" id="ARBA00023136"/>
    </source>
</evidence>
<keyword evidence="6" id="KW-0378">Hydrolase</keyword>
<dbReference type="AlphaFoldDB" id="A0A7T3CHJ9"/>
<evidence type="ECO:0000256" key="5">
    <source>
        <dbReference type="ARBA" id="ARBA00022723"/>
    </source>
</evidence>
<evidence type="ECO:0000256" key="6">
    <source>
        <dbReference type="ARBA" id="ARBA00022801"/>
    </source>
</evidence>
<evidence type="ECO:0000256" key="1">
    <source>
        <dbReference type="ARBA" id="ARBA00001947"/>
    </source>
</evidence>
<comment type="cofactor">
    <cofactor evidence="1">
        <name>Zn(2+)</name>
        <dbReference type="ChEBI" id="CHEBI:29105"/>
    </cofactor>
</comment>
<dbReference type="EMBL" id="CP065738">
    <property type="protein sequence ID" value="QPT54217.1"/>
    <property type="molecule type" value="Genomic_DNA"/>
</dbReference>
<evidence type="ECO:0000256" key="9">
    <source>
        <dbReference type="ARBA" id="ARBA00023049"/>
    </source>
</evidence>
<dbReference type="Proteomes" id="UP000594975">
    <property type="component" value="Chromosome"/>
</dbReference>
<evidence type="ECO:0000313" key="15">
    <source>
        <dbReference type="Proteomes" id="UP000594975"/>
    </source>
</evidence>
<reference evidence="14 15" key="1">
    <citation type="submission" date="2020-12" db="EMBL/GenBank/DDBJ databases">
        <title>FDA dAtabase for Regulatory Grade micrObial Sequences (FDA-ARGOS): Supporting development and validation of Infectious Disease Dx tests.</title>
        <authorList>
            <person name="Sproer C."/>
            <person name="Gronow S."/>
            <person name="Severitt S."/>
            <person name="Schroder I."/>
            <person name="Tallon L."/>
            <person name="Sadzewicz L."/>
            <person name="Zhao X."/>
            <person name="Boylan J."/>
            <person name="Ott S."/>
            <person name="Bowen H."/>
            <person name="Vavikolanu K."/>
            <person name="Mehta A."/>
            <person name="Aluvathingal J."/>
            <person name="Nadendla S."/>
            <person name="Lowell S."/>
            <person name="Myers T."/>
            <person name="Yan Y."/>
            <person name="Sichtig H."/>
        </authorList>
    </citation>
    <scope>NUCLEOTIDE SEQUENCE [LARGE SCALE GENOMIC DNA]</scope>
    <source>
        <strain evidence="14 15">FDAARGOS_864</strain>
    </source>
</reference>
<feature type="region of interest" description="Disordered" evidence="11">
    <location>
        <begin position="1"/>
        <end position="111"/>
    </location>
</feature>
<dbReference type="PANTHER" id="PTHR43221:SF2">
    <property type="entry name" value="PROTEASE HTPX HOMOLOG"/>
    <property type="match status" value="1"/>
</dbReference>
<dbReference type="KEGG" id="rkr:I6G21_03245"/>
<dbReference type="Pfam" id="PF01435">
    <property type="entry name" value="Peptidase_M48"/>
    <property type="match status" value="1"/>
</dbReference>
<feature type="transmembrane region" description="Helical" evidence="12">
    <location>
        <begin position="185"/>
        <end position="210"/>
    </location>
</feature>
<feature type="domain" description="Peptidase M48" evidence="13">
    <location>
        <begin position="229"/>
        <end position="406"/>
    </location>
</feature>
<evidence type="ECO:0000313" key="14">
    <source>
        <dbReference type="EMBL" id="QPT54217.1"/>
    </source>
</evidence>
<evidence type="ECO:0000256" key="3">
    <source>
        <dbReference type="ARBA" id="ARBA00022670"/>
    </source>
</evidence>
<gene>
    <name evidence="14" type="ORF">I6G21_03245</name>
</gene>
<evidence type="ECO:0000256" key="2">
    <source>
        <dbReference type="ARBA" id="ARBA00022475"/>
    </source>
</evidence>
<dbReference type="GO" id="GO:0006508">
    <property type="term" value="P:proteolysis"/>
    <property type="evidence" value="ECO:0007669"/>
    <property type="project" value="UniProtKB-KW"/>
</dbReference>
<dbReference type="InterPro" id="IPR001915">
    <property type="entry name" value="Peptidase_M48"/>
</dbReference>
<evidence type="ECO:0000259" key="13">
    <source>
        <dbReference type="Pfam" id="PF01435"/>
    </source>
</evidence>
<evidence type="ECO:0000256" key="11">
    <source>
        <dbReference type="SAM" id="MobiDB-lite"/>
    </source>
</evidence>